<dbReference type="RefSeq" id="WP_042208459.1">
    <property type="nucleotide sequence ID" value="NZ_CP009288.1"/>
</dbReference>
<name>A0A089HWI2_PAEDU</name>
<dbReference type="KEGG" id="pdu:PDUR_24875"/>
<dbReference type="EMBL" id="CP009288">
    <property type="protein sequence ID" value="AIQ14748.1"/>
    <property type="molecule type" value="Genomic_DNA"/>
</dbReference>
<dbReference type="Pfam" id="PF00483">
    <property type="entry name" value="NTP_transferase"/>
    <property type="match status" value="1"/>
</dbReference>
<dbReference type="InterPro" id="IPR051161">
    <property type="entry name" value="Mannose-6P_isomerase_type2"/>
</dbReference>
<protein>
    <submittedName>
        <fullName evidence="3">Mannose-1-phosphate guanylyltransferase</fullName>
    </submittedName>
</protein>
<reference evidence="3 4" key="1">
    <citation type="submission" date="2014-08" db="EMBL/GenBank/DDBJ databases">
        <title>Comparative genomics of the Paenibacillus odorifer group.</title>
        <authorList>
            <person name="den Bakker H.C."/>
            <person name="Tsai Y.-C."/>
            <person name="Martin N."/>
            <person name="Korlach J."/>
            <person name="Wiedmann M."/>
        </authorList>
    </citation>
    <scope>NUCLEOTIDE SEQUENCE [LARGE SCALE GENOMIC DNA]</scope>
    <source>
        <strain evidence="3 4">DSM 1735</strain>
    </source>
</reference>
<dbReference type="Gene3D" id="3.90.550.10">
    <property type="entry name" value="Spore Coat Polysaccharide Biosynthesis Protein SpsA, Chain A"/>
    <property type="match status" value="1"/>
</dbReference>
<keyword evidence="4" id="KW-1185">Reference proteome</keyword>
<dbReference type="OrthoDB" id="9806359at2"/>
<dbReference type="InterPro" id="IPR001538">
    <property type="entry name" value="Man6P_isomerase-2_C"/>
</dbReference>
<dbReference type="Proteomes" id="UP000029409">
    <property type="component" value="Chromosome"/>
</dbReference>
<dbReference type="InterPro" id="IPR014710">
    <property type="entry name" value="RmlC-like_jellyroll"/>
</dbReference>
<dbReference type="SUPFAM" id="SSF51182">
    <property type="entry name" value="RmlC-like cupins"/>
    <property type="match status" value="1"/>
</dbReference>
<dbReference type="STRING" id="44251.PDUR_24875"/>
<dbReference type="Gene3D" id="2.60.120.10">
    <property type="entry name" value="Jelly Rolls"/>
    <property type="match status" value="1"/>
</dbReference>
<dbReference type="CDD" id="cd02213">
    <property type="entry name" value="cupin_PMI_typeII_C"/>
    <property type="match status" value="1"/>
</dbReference>
<accession>A0A089HWI2</accession>
<keyword evidence="3" id="KW-0548">Nucleotidyltransferase</keyword>
<dbReference type="eggNOG" id="COG0836">
    <property type="taxonomic scope" value="Bacteria"/>
</dbReference>
<dbReference type="PANTHER" id="PTHR46390:SF1">
    <property type="entry name" value="MANNOSE-1-PHOSPHATE GUANYLYLTRANSFERASE"/>
    <property type="match status" value="1"/>
</dbReference>
<dbReference type="Pfam" id="PF01050">
    <property type="entry name" value="MannoseP_isomer"/>
    <property type="match status" value="1"/>
</dbReference>
<dbReference type="PANTHER" id="PTHR46390">
    <property type="entry name" value="MANNOSE-1-PHOSPHATE GUANYLYLTRANSFERASE"/>
    <property type="match status" value="1"/>
</dbReference>
<keyword evidence="3" id="KW-0808">Transferase</keyword>
<gene>
    <name evidence="3" type="ORF">PDUR_24875</name>
</gene>
<evidence type="ECO:0000313" key="4">
    <source>
        <dbReference type="Proteomes" id="UP000029409"/>
    </source>
</evidence>
<dbReference type="GO" id="GO:0009298">
    <property type="term" value="P:GDP-mannose biosynthetic process"/>
    <property type="evidence" value="ECO:0007669"/>
    <property type="project" value="TreeGrafter"/>
</dbReference>
<evidence type="ECO:0000313" key="3">
    <source>
        <dbReference type="EMBL" id="AIQ14748.1"/>
    </source>
</evidence>
<feature type="domain" description="Mannose-6-phosphate isomerase type II C-terminal" evidence="2">
    <location>
        <begin position="347"/>
        <end position="437"/>
    </location>
</feature>
<proteinExistence type="predicted"/>
<organism evidence="3 4">
    <name type="scientific">Paenibacillus durus</name>
    <name type="common">Paenibacillus azotofixans</name>
    <dbReference type="NCBI Taxonomy" id="44251"/>
    <lineage>
        <taxon>Bacteria</taxon>
        <taxon>Bacillati</taxon>
        <taxon>Bacillota</taxon>
        <taxon>Bacilli</taxon>
        <taxon>Bacillales</taxon>
        <taxon>Paenibacillaceae</taxon>
        <taxon>Paenibacillus</taxon>
    </lineage>
</organism>
<dbReference type="eggNOG" id="COG0662">
    <property type="taxonomic scope" value="Bacteria"/>
</dbReference>
<dbReference type="GO" id="GO:0004475">
    <property type="term" value="F:mannose-1-phosphate guanylyltransferase (GTP) activity"/>
    <property type="evidence" value="ECO:0007669"/>
    <property type="project" value="TreeGrafter"/>
</dbReference>
<dbReference type="InterPro" id="IPR011051">
    <property type="entry name" value="RmlC_Cupin_sf"/>
</dbReference>
<dbReference type="InterPro" id="IPR005835">
    <property type="entry name" value="NTP_transferase_dom"/>
</dbReference>
<dbReference type="AlphaFoldDB" id="A0A089HWI2"/>
<dbReference type="InterPro" id="IPR029044">
    <property type="entry name" value="Nucleotide-diphossugar_trans"/>
</dbReference>
<dbReference type="SUPFAM" id="SSF53448">
    <property type="entry name" value="Nucleotide-diphospho-sugar transferases"/>
    <property type="match status" value="1"/>
</dbReference>
<evidence type="ECO:0000259" key="1">
    <source>
        <dbReference type="Pfam" id="PF00483"/>
    </source>
</evidence>
<dbReference type="GO" id="GO:0005976">
    <property type="term" value="P:polysaccharide metabolic process"/>
    <property type="evidence" value="ECO:0007669"/>
    <property type="project" value="InterPro"/>
</dbReference>
<evidence type="ECO:0000259" key="2">
    <source>
        <dbReference type="Pfam" id="PF01050"/>
    </source>
</evidence>
<feature type="domain" description="Nucleotidyl transferase" evidence="1">
    <location>
        <begin position="3"/>
        <end position="268"/>
    </location>
</feature>
<sequence>MKIILLSGGSGTRLWPLSNDARSKQFLKILKSDVSEYESMLQRVWRQLGDVGLKDSAFITTSKSQVEMIQSQIDDCPPLIIEPERKDTFPAIALSVSYLLTRTAAEKDEVVIVLPVDSYVETDFFRQILILEQKMHSQKVNIALLGAKPTSPAEKYGYIIPKQSTLDQPLVEVDHFVEKPAKEVAVELINKKALWNCGVFAFKLNYLEKIMEERKITRDFDQLLIEYKNLTKISFDFEVLEKEQTLYMIPYKGDWKDLGTWDALVEEMDSNVLGKGILSDCSNVNLVNELDLPIVMMGVKNTIVAASPDGILVSDISMTPNLKDALKSINSRPMYEERRWGWFRILEYTINNENEEVLTKRICIKKEKYLSYQEHSKRSETWNIIGGQGELILDNQLFHIKSGDVFKIMPGQKHSIKADEDLEIIEIQQGELIDEDIYRYALTWDEIKRKASVFIQK</sequence>